<dbReference type="Gene3D" id="1.25.40.390">
    <property type="match status" value="1"/>
</dbReference>
<evidence type="ECO:0000313" key="8">
    <source>
        <dbReference type="EMBL" id="MBR8537204.1"/>
    </source>
</evidence>
<dbReference type="Pfam" id="PF07980">
    <property type="entry name" value="SusD_RagB"/>
    <property type="match status" value="1"/>
</dbReference>
<evidence type="ECO:0000256" key="2">
    <source>
        <dbReference type="ARBA" id="ARBA00006275"/>
    </source>
</evidence>
<keyword evidence="9" id="KW-1185">Reference proteome</keyword>
<name>A0A941F677_9BACT</name>
<evidence type="ECO:0000256" key="3">
    <source>
        <dbReference type="ARBA" id="ARBA00022729"/>
    </source>
</evidence>
<comment type="caution">
    <text evidence="8">The sequence shown here is derived from an EMBL/GenBank/DDBJ whole genome shotgun (WGS) entry which is preliminary data.</text>
</comment>
<feature type="domain" description="SusD-like N-terminal" evidence="7">
    <location>
        <begin position="23"/>
        <end position="237"/>
    </location>
</feature>
<dbReference type="Pfam" id="PF14322">
    <property type="entry name" value="SusD-like_3"/>
    <property type="match status" value="1"/>
</dbReference>
<reference evidence="8" key="2">
    <citation type="submission" date="2021-04" db="EMBL/GenBank/DDBJ databases">
        <authorList>
            <person name="Zhang T."/>
            <person name="Zhang Y."/>
            <person name="Lu D."/>
            <person name="Zuo D."/>
            <person name="Du Z."/>
        </authorList>
    </citation>
    <scope>NUCLEOTIDE SEQUENCE</scope>
    <source>
        <strain evidence="8">JR1</strain>
    </source>
</reference>
<dbReference type="Proteomes" id="UP000679220">
    <property type="component" value="Unassembled WGS sequence"/>
</dbReference>
<dbReference type="CDD" id="cd08977">
    <property type="entry name" value="SusD"/>
    <property type="match status" value="1"/>
</dbReference>
<keyword evidence="3" id="KW-0732">Signal</keyword>
<reference evidence="8" key="1">
    <citation type="journal article" date="2018" name="Int. J. Syst. Evol. Microbiol.">
        <title>Carboxylicivirga sediminis sp. nov., isolated from coastal sediment.</title>
        <authorList>
            <person name="Wang F.Q."/>
            <person name="Ren L.H."/>
            <person name="Zou R.J."/>
            <person name="Sun Y.Z."/>
            <person name="Liu X.J."/>
            <person name="Jiang F."/>
            <person name="Liu L.J."/>
        </authorList>
    </citation>
    <scope>NUCLEOTIDE SEQUENCE</scope>
    <source>
        <strain evidence="8">JR1</strain>
    </source>
</reference>
<dbReference type="SUPFAM" id="SSF48452">
    <property type="entry name" value="TPR-like"/>
    <property type="match status" value="1"/>
</dbReference>
<comment type="subcellular location">
    <subcellularLocation>
        <location evidence="1">Cell outer membrane</location>
    </subcellularLocation>
</comment>
<dbReference type="Gene3D" id="2.20.20.130">
    <property type="match status" value="1"/>
</dbReference>
<keyword evidence="4" id="KW-0472">Membrane</keyword>
<dbReference type="EMBL" id="JAGTAR010000028">
    <property type="protein sequence ID" value="MBR8537204.1"/>
    <property type="molecule type" value="Genomic_DNA"/>
</dbReference>
<dbReference type="InterPro" id="IPR011990">
    <property type="entry name" value="TPR-like_helical_dom_sf"/>
</dbReference>
<evidence type="ECO:0000256" key="1">
    <source>
        <dbReference type="ARBA" id="ARBA00004442"/>
    </source>
</evidence>
<dbReference type="PROSITE" id="PS51257">
    <property type="entry name" value="PROKAR_LIPOPROTEIN"/>
    <property type="match status" value="1"/>
</dbReference>
<dbReference type="AlphaFoldDB" id="A0A941F677"/>
<evidence type="ECO:0000256" key="5">
    <source>
        <dbReference type="ARBA" id="ARBA00023237"/>
    </source>
</evidence>
<proteinExistence type="inferred from homology"/>
<dbReference type="InterPro" id="IPR012944">
    <property type="entry name" value="SusD_RagB_dom"/>
</dbReference>
<feature type="domain" description="RagB/SusD" evidence="6">
    <location>
        <begin position="350"/>
        <end position="477"/>
    </location>
</feature>
<accession>A0A941F677</accession>
<protein>
    <submittedName>
        <fullName evidence="8">RagB/SusD family nutrient uptake outer membrane protein</fullName>
    </submittedName>
</protein>
<gene>
    <name evidence="8" type="ORF">KDU71_16660</name>
</gene>
<dbReference type="Gene3D" id="1.25.40.900">
    <property type="match status" value="1"/>
</dbReference>
<organism evidence="8 9">
    <name type="scientific">Carboxylicivirga sediminis</name>
    <dbReference type="NCBI Taxonomy" id="2006564"/>
    <lineage>
        <taxon>Bacteria</taxon>
        <taxon>Pseudomonadati</taxon>
        <taxon>Bacteroidota</taxon>
        <taxon>Bacteroidia</taxon>
        <taxon>Marinilabiliales</taxon>
        <taxon>Marinilabiliaceae</taxon>
        <taxon>Carboxylicivirga</taxon>
    </lineage>
</organism>
<dbReference type="RefSeq" id="WP_212192229.1">
    <property type="nucleotide sequence ID" value="NZ_JAGTAR010000028.1"/>
</dbReference>
<dbReference type="InterPro" id="IPR033985">
    <property type="entry name" value="SusD-like_N"/>
</dbReference>
<evidence type="ECO:0000256" key="4">
    <source>
        <dbReference type="ARBA" id="ARBA00023136"/>
    </source>
</evidence>
<evidence type="ECO:0000259" key="6">
    <source>
        <dbReference type="Pfam" id="PF07980"/>
    </source>
</evidence>
<comment type="similarity">
    <text evidence="2">Belongs to the SusD family.</text>
</comment>
<evidence type="ECO:0000259" key="7">
    <source>
        <dbReference type="Pfam" id="PF14322"/>
    </source>
</evidence>
<dbReference type="GO" id="GO:0009279">
    <property type="term" value="C:cell outer membrane"/>
    <property type="evidence" value="ECO:0007669"/>
    <property type="project" value="UniProtKB-SubCell"/>
</dbReference>
<keyword evidence="5" id="KW-0998">Cell outer membrane</keyword>
<evidence type="ECO:0000313" key="9">
    <source>
        <dbReference type="Proteomes" id="UP000679220"/>
    </source>
</evidence>
<sequence>MKKHISLVGVLLAVLFLTSCGDDFLEKEPLLSQSNELTLSNFDGLNQATMGAYAPLYSVNWYGAEFTITADLKADNAKSSPKSSGRYQTDYNWSQNSANTAGLWATAYQAITRASNVINAIDETYDPATEPGVDLEEIDHLKAEALFVRALGHFDLVRVYAQPYTYQKESLGVPVVLVSEIGEPARNTVAEVYNQIVTDLEAALPLFKDGGIAREEVDSKAFADAAAAQALLARVYLYMGNYSKAEEYASKVIANEDFEIYTAAEYGSVWGTNGASEIIFEVYGDQNQSYAPYWSEIGYIYDPDGSYADVCATNNLLALYEETDVRADVFAEESKGNYPGYVWPDKYPGKDGVNKQNNIPVLRLSEMYLIRCEAYLNGEGTMAQAVADFNKIRANRGATELGIITMTDLFNERRRELCFEGHLLYDYARLNKTIERVDEDDRITGPVDITFPGHLWAMPIPIGEMESNSNMVQNEGY</sequence>